<evidence type="ECO:0000256" key="1">
    <source>
        <dbReference type="ARBA" id="ARBA00004141"/>
    </source>
</evidence>
<dbReference type="InterPro" id="IPR000109">
    <property type="entry name" value="POT_fam"/>
</dbReference>
<dbReference type="InterPro" id="IPR036259">
    <property type="entry name" value="MFS_trans_sf"/>
</dbReference>
<accession>A0A1D1XDA9</accession>
<feature type="non-terminal residue" evidence="7">
    <location>
        <position position="1"/>
    </location>
</feature>
<dbReference type="SUPFAM" id="SSF103473">
    <property type="entry name" value="MFS general substrate transporter"/>
    <property type="match status" value="1"/>
</dbReference>
<dbReference type="AlphaFoldDB" id="A0A1D1XDA9"/>
<keyword evidence="3 6" id="KW-0812">Transmembrane</keyword>
<keyword evidence="4 6" id="KW-1133">Transmembrane helix</keyword>
<dbReference type="GO" id="GO:0022857">
    <property type="term" value="F:transmembrane transporter activity"/>
    <property type="evidence" value="ECO:0007669"/>
    <property type="project" value="InterPro"/>
</dbReference>
<proteinExistence type="inferred from homology"/>
<keyword evidence="5 6" id="KW-0472">Membrane</keyword>
<evidence type="ECO:0000313" key="7">
    <source>
        <dbReference type="EMBL" id="JAT40405.1"/>
    </source>
</evidence>
<name>A0A1D1XDA9_9ARAE</name>
<dbReference type="GO" id="GO:0016020">
    <property type="term" value="C:membrane"/>
    <property type="evidence" value="ECO:0007669"/>
    <property type="project" value="UniProtKB-SubCell"/>
</dbReference>
<evidence type="ECO:0000256" key="4">
    <source>
        <dbReference type="ARBA" id="ARBA00022989"/>
    </source>
</evidence>
<evidence type="ECO:0000256" key="2">
    <source>
        <dbReference type="ARBA" id="ARBA00005982"/>
    </source>
</evidence>
<dbReference type="Pfam" id="PF00854">
    <property type="entry name" value="PTR2"/>
    <property type="match status" value="1"/>
</dbReference>
<sequence>VYDRVLVPAIARLTHREGGLTILQRMGVGMAISILSMVAAGIVEKRRREVALRHAAPGGIAPMSVMWLAPQLGLMGMAEAVNGIGQIEFYYKQFPEHMRSVAGSLFFCSLAGSNYLSSAVVALVRGHTRGPGGHSWMEDDINLGRVDYFYYLIAAIGVVNLLYFLLCAHLYRYKGGEQGAGDGPDARGVAPVRTG</sequence>
<dbReference type="Gene3D" id="1.20.1250.20">
    <property type="entry name" value="MFS general substrate transporter like domains"/>
    <property type="match status" value="1"/>
</dbReference>
<gene>
    <name evidence="7" type="primary">NRT1.7_2</name>
    <name evidence="7" type="ORF">g.46387</name>
</gene>
<evidence type="ECO:0000256" key="3">
    <source>
        <dbReference type="ARBA" id="ARBA00022692"/>
    </source>
</evidence>
<comment type="similarity">
    <text evidence="2">Belongs to the major facilitator superfamily. Proton-dependent oligopeptide transporter (POT/PTR) (TC 2.A.17) family.</text>
</comment>
<dbReference type="PANTHER" id="PTHR11654">
    <property type="entry name" value="OLIGOPEPTIDE TRANSPORTER-RELATED"/>
    <property type="match status" value="1"/>
</dbReference>
<dbReference type="EMBL" id="GDJX01027531">
    <property type="protein sequence ID" value="JAT40405.1"/>
    <property type="molecule type" value="Transcribed_RNA"/>
</dbReference>
<protein>
    <submittedName>
        <fullName evidence="7">Nitrate transporter 1.7</fullName>
    </submittedName>
</protein>
<feature type="transmembrane region" description="Helical" evidence="6">
    <location>
        <begin position="22"/>
        <end position="43"/>
    </location>
</feature>
<evidence type="ECO:0000256" key="6">
    <source>
        <dbReference type="SAM" id="Phobius"/>
    </source>
</evidence>
<reference evidence="7" key="1">
    <citation type="submission" date="2015-07" db="EMBL/GenBank/DDBJ databases">
        <title>Transcriptome Assembly of Anthurium amnicola.</title>
        <authorList>
            <person name="Suzuki J."/>
        </authorList>
    </citation>
    <scope>NUCLEOTIDE SEQUENCE</scope>
</reference>
<evidence type="ECO:0000256" key="5">
    <source>
        <dbReference type="ARBA" id="ARBA00023136"/>
    </source>
</evidence>
<feature type="transmembrane region" description="Helical" evidence="6">
    <location>
        <begin position="101"/>
        <end position="128"/>
    </location>
</feature>
<organism evidence="7">
    <name type="scientific">Anthurium amnicola</name>
    <dbReference type="NCBI Taxonomy" id="1678845"/>
    <lineage>
        <taxon>Eukaryota</taxon>
        <taxon>Viridiplantae</taxon>
        <taxon>Streptophyta</taxon>
        <taxon>Embryophyta</taxon>
        <taxon>Tracheophyta</taxon>
        <taxon>Spermatophyta</taxon>
        <taxon>Magnoliopsida</taxon>
        <taxon>Liliopsida</taxon>
        <taxon>Araceae</taxon>
        <taxon>Pothoideae</taxon>
        <taxon>Potheae</taxon>
        <taxon>Anthurium</taxon>
    </lineage>
</organism>
<comment type="subcellular location">
    <subcellularLocation>
        <location evidence="1">Membrane</location>
        <topology evidence="1">Multi-pass membrane protein</topology>
    </subcellularLocation>
</comment>
<feature type="transmembrane region" description="Helical" evidence="6">
    <location>
        <begin position="148"/>
        <end position="171"/>
    </location>
</feature>